<dbReference type="PANTHER" id="PTHR46409:SF1">
    <property type="entry name" value="HTH PSQ-TYPE DOMAIN-CONTAINING PROTEIN"/>
    <property type="match status" value="1"/>
</dbReference>
<accession>A0A4Y2GPZ7</accession>
<name>A0A4Y2GPZ7_ARAVE</name>
<gene>
    <name evidence="1" type="ORF">AVEN_168398_1</name>
</gene>
<keyword evidence="2" id="KW-1185">Reference proteome</keyword>
<protein>
    <submittedName>
        <fullName evidence="1">Uncharacterized protein</fullName>
    </submittedName>
</protein>
<dbReference type="Proteomes" id="UP000499080">
    <property type="component" value="Unassembled WGS sequence"/>
</dbReference>
<dbReference type="PANTHER" id="PTHR46409">
    <property type="entry name" value="HTH PSQ-TYPE DOMAIN-CONTAINING PROTEIN"/>
    <property type="match status" value="1"/>
</dbReference>
<dbReference type="EMBL" id="BGPR01001493">
    <property type="protein sequence ID" value="GBM55257.1"/>
    <property type="molecule type" value="Genomic_DNA"/>
</dbReference>
<comment type="caution">
    <text evidence="1">The sequence shown here is derived from an EMBL/GenBank/DDBJ whole genome shotgun (WGS) entry which is preliminary data.</text>
</comment>
<dbReference type="OrthoDB" id="6617942at2759"/>
<evidence type="ECO:0000313" key="1">
    <source>
        <dbReference type="EMBL" id="GBM55257.1"/>
    </source>
</evidence>
<proteinExistence type="predicted"/>
<evidence type="ECO:0000313" key="2">
    <source>
        <dbReference type="Proteomes" id="UP000499080"/>
    </source>
</evidence>
<dbReference type="AlphaFoldDB" id="A0A4Y2GPZ7"/>
<sequence length="139" mass="15928">MVSVPVTCQRASTAPSSRARGWNHNWAQKLQWRKRKIVGRMREATCSFIHANRVHEHPLTKRFSDDMIAEAIVNPAIGGDTIYKGFPCNTQATERIVKVVTEAAAAVCVPSRRDRFIRNRLKSRNRIPVFNTKHDYRSL</sequence>
<reference evidence="1 2" key="1">
    <citation type="journal article" date="2019" name="Sci. Rep.">
        <title>Orb-weaving spider Araneus ventricosus genome elucidates the spidroin gene catalogue.</title>
        <authorList>
            <person name="Kono N."/>
            <person name="Nakamura H."/>
            <person name="Ohtoshi R."/>
            <person name="Moran D.A.P."/>
            <person name="Shinohara A."/>
            <person name="Yoshida Y."/>
            <person name="Fujiwara M."/>
            <person name="Mori M."/>
            <person name="Tomita M."/>
            <person name="Arakawa K."/>
        </authorList>
    </citation>
    <scope>NUCLEOTIDE SEQUENCE [LARGE SCALE GENOMIC DNA]</scope>
</reference>
<organism evidence="1 2">
    <name type="scientific">Araneus ventricosus</name>
    <name type="common">Orbweaver spider</name>
    <name type="synonym">Epeira ventricosa</name>
    <dbReference type="NCBI Taxonomy" id="182803"/>
    <lineage>
        <taxon>Eukaryota</taxon>
        <taxon>Metazoa</taxon>
        <taxon>Ecdysozoa</taxon>
        <taxon>Arthropoda</taxon>
        <taxon>Chelicerata</taxon>
        <taxon>Arachnida</taxon>
        <taxon>Araneae</taxon>
        <taxon>Araneomorphae</taxon>
        <taxon>Entelegynae</taxon>
        <taxon>Araneoidea</taxon>
        <taxon>Araneidae</taxon>
        <taxon>Araneus</taxon>
    </lineage>
</organism>